<dbReference type="InterPro" id="IPR036412">
    <property type="entry name" value="HAD-like_sf"/>
</dbReference>
<dbReference type="InterPro" id="IPR050155">
    <property type="entry name" value="HAD-like_hydrolase_sf"/>
</dbReference>
<dbReference type="SFLD" id="SFLDG01129">
    <property type="entry name" value="C1.5:_HAD__Beta-PGM__Phosphata"/>
    <property type="match status" value="1"/>
</dbReference>
<dbReference type="SUPFAM" id="SSF56784">
    <property type="entry name" value="HAD-like"/>
    <property type="match status" value="1"/>
</dbReference>
<dbReference type="PANTHER" id="PTHR43434:SF1">
    <property type="entry name" value="PHOSPHOGLYCOLATE PHOSPHATASE"/>
    <property type="match status" value="1"/>
</dbReference>
<keyword evidence="2" id="KW-0460">Magnesium</keyword>
<dbReference type="InterPro" id="IPR023198">
    <property type="entry name" value="PGP-like_dom2"/>
</dbReference>
<accession>A0A511WNI6</accession>
<dbReference type="GO" id="GO:0008967">
    <property type="term" value="F:phosphoglycolate phosphatase activity"/>
    <property type="evidence" value="ECO:0007669"/>
    <property type="project" value="TreeGrafter"/>
</dbReference>
<dbReference type="EMBL" id="BJYD01000006">
    <property type="protein sequence ID" value="GEN52706.1"/>
    <property type="molecule type" value="Genomic_DNA"/>
</dbReference>
<name>A0A511WNI6_9BACI</name>
<organism evidence="3 4">
    <name type="scientific">Halobacillus faecis</name>
    <dbReference type="NCBI Taxonomy" id="360184"/>
    <lineage>
        <taxon>Bacteria</taxon>
        <taxon>Bacillati</taxon>
        <taxon>Bacillota</taxon>
        <taxon>Bacilli</taxon>
        <taxon>Bacillales</taxon>
        <taxon>Bacillaceae</taxon>
        <taxon>Halobacillus</taxon>
    </lineage>
</organism>
<dbReference type="Gene3D" id="3.40.50.1000">
    <property type="entry name" value="HAD superfamily/HAD-like"/>
    <property type="match status" value="1"/>
</dbReference>
<dbReference type="Gene3D" id="1.10.150.240">
    <property type="entry name" value="Putative phosphatase, domain 2"/>
    <property type="match status" value="1"/>
</dbReference>
<dbReference type="SFLD" id="SFLDS00003">
    <property type="entry name" value="Haloacid_Dehalogenase"/>
    <property type="match status" value="1"/>
</dbReference>
<dbReference type="PANTHER" id="PTHR43434">
    <property type="entry name" value="PHOSPHOGLYCOLATE PHOSPHATASE"/>
    <property type="match status" value="1"/>
</dbReference>
<dbReference type="InterPro" id="IPR023214">
    <property type="entry name" value="HAD_sf"/>
</dbReference>
<evidence type="ECO:0000256" key="2">
    <source>
        <dbReference type="ARBA" id="ARBA00022842"/>
    </source>
</evidence>
<gene>
    <name evidence="3" type="primary">pfs</name>
    <name evidence="3" type="ORF">HFA01_09680</name>
</gene>
<dbReference type="InterPro" id="IPR006439">
    <property type="entry name" value="HAD-SF_hydro_IA"/>
</dbReference>
<dbReference type="AlphaFoldDB" id="A0A511WNI6"/>
<dbReference type="Proteomes" id="UP000321886">
    <property type="component" value="Unassembled WGS sequence"/>
</dbReference>
<dbReference type="OrthoDB" id="9792518at2"/>
<reference evidence="3 4" key="1">
    <citation type="submission" date="2019-07" db="EMBL/GenBank/DDBJ databases">
        <title>Whole genome shotgun sequence of Halobacillus faecis NBRC 103569.</title>
        <authorList>
            <person name="Hosoyama A."/>
            <person name="Uohara A."/>
            <person name="Ohji S."/>
            <person name="Ichikawa N."/>
        </authorList>
    </citation>
    <scope>NUCLEOTIDE SEQUENCE [LARGE SCALE GENOMIC DNA]</scope>
    <source>
        <strain evidence="3 4">NBRC 103569</strain>
    </source>
</reference>
<evidence type="ECO:0000313" key="3">
    <source>
        <dbReference type="EMBL" id="GEN52706.1"/>
    </source>
</evidence>
<dbReference type="GO" id="GO:0006281">
    <property type="term" value="P:DNA repair"/>
    <property type="evidence" value="ECO:0007669"/>
    <property type="project" value="TreeGrafter"/>
</dbReference>
<keyword evidence="4" id="KW-1185">Reference proteome</keyword>
<sequence length="222" mass="25364">MLRAIIFDMDGTLFQTEKILEVSLEETFDHLRDYDEWKGETPLQKYKEIMGVPLPTVWKTLLLHHSEEIRHQANVYFLEKLILNIQKGKGALYPQVEETLAALHKQGYSLYIASNGLTDYLQAIVKCYRLDRWVTETFSIEQIDSLDKADLVAAILEKYGFKQGAVVGDRLSDIQAAEKNGLTSIGCRFNFAQEAELAEADHVIDDFSSLNEVIRILEKLHA</sequence>
<dbReference type="InterPro" id="IPR041492">
    <property type="entry name" value="HAD_2"/>
</dbReference>
<keyword evidence="1" id="KW-0378">Hydrolase</keyword>
<dbReference type="PRINTS" id="PR00413">
    <property type="entry name" value="HADHALOGNASE"/>
</dbReference>
<dbReference type="RefSeq" id="WP_146813735.1">
    <property type="nucleotide sequence ID" value="NZ_BJYD01000006.1"/>
</dbReference>
<evidence type="ECO:0000256" key="1">
    <source>
        <dbReference type="ARBA" id="ARBA00022801"/>
    </source>
</evidence>
<dbReference type="GO" id="GO:0005829">
    <property type="term" value="C:cytosol"/>
    <property type="evidence" value="ECO:0007669"/>
    <property type="project" value="TreeGrafter"/>
</dbReference>
<protein>
    <submittedName>
        <fullName evidence="3">MTA/SAH nucleosidase</fullName>
    </submittedName>
</protein>
<proteinExistence type="predicted"/>
<dbReference type="Pfam" id="PF13419">
    <property type="entry name" value="HAD_2"/>
    <property type="match status" value="1"/>
</dbReference>
<evidence type="ECO:0000313" key="4">
    <source>
        <dbReference type="Proteomes" id="UP000321886"/>
    </source>
</evidence>
<comment type="caution">
    <text evidence="3">The sequence shown here is derived from an EMBL/GenBank/DDBJ whole genome shotgun (WGS) entry which is preliminary data.</text>
</comment>